<dbReference type="RefSeq" id="WP_181193114.1">
    <property type="nucleotide sequence ID" value="NZ_JABFED010000011.1"/>
</dbReference>
<protein>
    <submittedName>
        <fullName evidence="2">Uncharacterized protein</fullName>
    </submittedName>
</protein>
<gene>
    <name evidence="2" type="ORF">HMA55_11150</name>
    <name evidence="1" type="ORF">HMC16_10545</name>
</gene>
<name>A0A7H0K9T2_9CORY</name>
<organism evidence="2 3">
    <name type="scientific">Corynebacterium wankanglinii</name>
    <dbReference type="NCBI Taxonomy" id="2735136"/>
    <lineage>
        <taxon>Bacteria</taxon>
        <taxon>Bacillati</taxon>
        <taxon>Actinomycetota</taxon>
        <taxon>Actinomycetes</taxon>
        <taxon>Mycobacteriales</taxon>
        <taxon>Corynebacteriaceae</taxon>
        <taxon>Corynebacterium</taxon>
    </lineage>
</organism>
<evidence type="ECO:0000313" key="2">
    <source>
        <dbReference type="EMBL" id="MBA1838424.1"/>
    </source>
</evidence>
<sequence>MTVRSINGPAACAATVAKLDPSITVAKTGKDTLLLNLPRSIEEIEKATADNSLRARLSRLFA</sequence>
<dbReference type="Proteomes" id="UP000581408">
    <property type="component" value="Unassembled WGS sequence"/>
</dbReference>
<reference evidence="3 4" key="1">
    <citation type="submission" date="2020-05" db="EMBL/GenBank/DDBJ databases">
        <title>Descriptions of Corynebacterium xxxx sp. nov., Corynebacterium yyyy sp. nov. and Corynebacterium zzzz sp. nov.</title>
        <authorList>
            <person name="Zhang G."/>
        </authorList>
    </citation>
    <scope>NUCLEOTIDE SEQUENCE [LARGE SCALE GENOMIC DNA]</scope>
    <source>
        <strain evidence="3">zg-913</strain>
        <strain evidence="2">Zg-913</strain>
        <strain evidence="1">Zg-915</strain>
        <strain evidence="4">zg-915</strain>
    </source>
</reference>
<dbReference type="EMBL" id="JABFED010000011">
    <property type="protein sequence ID" value="MBA1838424.1"/>
    <property type="molecule type" value="Genomic_DNA"/>
</dbReference>
<dbReference type="EMBL" id="JABFEE010000014">
    <property type="protein sequence ID" value="MBA1836143.1"/>
    <property type="molecule type" value="Genomic_DNA"/>
</dbReference>
<evidence type="ECO:0000313" key="4">
    <source>
        <dbReference type="Proteomes" id="UP000581408"/>
    </source>
</evidence>
<dbReference type="Proteomes" id="UP000577408">
    <property type="component" value="Unassembled WGS sequence"/>
</dbReference>
<accession>A0A7H0K9T2</accession>
<evidence type="ECO:0000313" key="3">
    <source>
        <dbReference type="Proteomes" id="UP000577408"/>
    </source>
</evidence>
<keyword evidence="3" id="KW-1185">Reference proteome</keyword>
<proteinExistence type="predicted"/>
<dbReference type="AlphaFoldDB" id="A0A7H0K9T2"/>
<comment type="caution">
    <text evidence="2">The sequence shown here is derived from an EMBL/GenBank/DDBJ whole genome shotgun (WGS) entry which is preliminary data.</text>
</comment>
<evidence type="ECO:0000313" key="1">
    <source>
        <dbReference type="EMBL" id="MBA1836143.1"/>
    </source>
</evidence>
<accession>A0A838CMQ3</accession>